<dbReference type="InterPro" id="IPR008979">
    <property type="entry name" value="Galactose-bd-like_sf"/>
</dbReference>
<accession>A0ABU4HQD9</accession>
<dbReference type="Gene3D" id="2.60.120.260">
    <property type="entry name" value="Galactose-binding domain-like"/>
    <property type="match status" value="1"/>
</dbReference>
<evidence type="ECO:0000313" key="4">
    <source>
        <dbReference type="Proteomes" id="UP001284601"/>
    </source>
</evidence>
<dbReference type="Pfam" id="PF08530">
    <property type="entry name" value="PepX_C"/>
    <property type="match status" value="1"/>
</dbReference>
<dbReference type="GO" id="GO:0016787">
    <property type="term" value="F:hydrolase activity"/>
    <property type="evidence" value="ECO:0007669"/>
    <property type="project" value="UniProtKB-KW"/>
</dbReference>
<comment type="caution">
    <text evidence="3">The sequence shown here is derived from an EMBL/GenBank/DDBJ whole genome shotgun (WGS) entry which is preliminary data.</text>
</comment>
<dbReference type="Pfam" id="PF02129">
    <property type="entry name" value="Peptidase_S15"/>
    <property type="match status" value="1"/>
</dbReference>
<dbReference type="PANTHER" id="PTHR43056:SF10">
    <property type="entry name" value="COCE_NOND FAMILY, PUTATIVE (AFU_ORTHOLOGUE AFUA_7G00600)-RELATED"/>
    <property type="match status" value="1"/>
</dbReference>
<dbReference type="Proteomes" id="UP001284601">
    <property type="component" value="Unassembled WGS sequence"/>
</dbReference>
<protein>
    <submittedName>
        <fullName evidence="3">CocE/NonD family hydrolase</fullName>
    </submittedName>
</protein>
<keyword evidence="1 3" id="KW-0378">Hydrolase</keyword>
<feature type="domain" description="Xaa-Pro dipeptidyl-peptidase C-terminal" evidence="2">
    <location>
        <begin position="326"/>
        <end position="561"/>
    </location>
</feature>
<dbReference type="PANTHER" id="PTHR43056">
    <property type="entry name" value="PEPTIDASE S9 PROLYL OLIGOPEPTIDASE"/>
    <property type="match status" value="1"/>
</dbReference>
<sequence length="565" mass="61145">MLQTETDVLTRRGVGVPMRDGVTLLADLFLPAGDDRPRPVLLQRTPYDRTSTNNALAAPGLEPARAIDRGFAVVVQDVRGCFASAGQFRPFEQEGDDGEDTIAWIAAQPWCDGTVVTWGASYVGATQLLAAVRRPPALRAAMPWMTTDDYWDGWTYRGGALAHGFVVRWLLNALANNELTRLRSSDPQLAEALAEALDPLADDQETALRLTPEAFAERVAPLAPYLRDWLAHPARDDWWKATSIRDRSAAIDVPMLHLGGWFDIFLTGTLANYTRLREQAATAQARAGQRLIVGPWTHAARGEAVGELLLGRNAARAALDTTTLQLDFASAVLRGEQPPGPPVRLFTLGVDRWREEQAWPPARMREQRWFLDGGALGPVPPPDGAGRSAFVHDPADPVPTIAGATMQPGDELCLVSGPRDRRAVQARADVLTFTSAPLERATELTGPLRARLWVASEAPDFDVVATLSWVEPDGRALHLSDGIVRASFRDGPAGGAPPLRAGEPVRLELALDATSIVLAPGTRLRLEVAGACAPRFAPHPALRAPTRIELLHDAGHPSHVVLPLA</sequence>
<dbReference type="SMART" id="SM00939">
    <property type="entry name" value="PepX_C"/>
    <property type="match status" value="1"/>
</dbReference>
<organism evidence="3 4">
    <name type="scientific">Conexibacter stalactiti</name>
    <dbReference type="NCBI Taxonomy" id="1940611"/>
    <lineage>
        <taxon>Bacteria</taxon>
        <taxon>Bacillati</taxon>
        <taxon>Actinomycetota</taxon>
        <taxon>Thermoleophilia</taxon>
        <taxon>Solirubrobacterales</taxon>
        <taxon>Conexibacteraceae</taxon>
        <taxon>Conexibacter</taxon>
    </lineage>
</organism>
<evidence type="ECO:0000259" key="2">
    <source>
        <dbReference type="SMART" id="SM00939"/>
    </source>
</evidence>
<dbReference type="InterPro" id="IPR050585">
    <property type="entry name" value="Xaa-Pro_dipeptidyl-ppase/CocE"/>
</dbReference>
<dbReference type="NCBIfam" id="TIGR00976">
    <property type="entry name" value="CocE_NonD"/>
    <property type="match status" value="1"/>
</dbReference>
<evidence type="ECO:0000256" key="1">
    <source>
        <dbReference type="ARBA" id="ARBA00022801"/>
    </source>
</evidence>
<dbReference type="InterPro" id="IPR000383">
    <property type="entry name" value="Xaa-Pro-like_dom"/>
</dbReference>
<dbReference type="Gene3D" id="3.40.50.1820">
    <property type="entry name" value="alpha/beta hydrolase"/>
    <property type="match status" value="1"/>
</dbReference>
<dbReference type="SUPFAM" id="SSF49785">
    <property type="entry name" value="Galactose-binding domain-like"/>
    <property type="match status" value="1"/>
</dbReference>
<name>A0ABU4HQD9_9ACTN</name>
<dbReference type="InterPro" id="IPR013736">
    <property type="entry name" value="Xaa-Pro_dipept_C"/>
</dbReference>
<dbReference type="Gene3D" id="1.10.3020.10">
    <property type="entry name" value="alpha-amino acid ester hydrolase ( Helical cap domain)"/>
    <property type="match status" value="1"/>
</dbReference>
<reference evidence="4" key="1">
    <citation type="submission" date="2023-07" db="EMBL/GenBank/DDBJ databases">
        <title>Conexibacter stalactiti sp. nov., isolated from stalactites in a lava cave and emended description of the genus Conexibacter.</title>
        <authorList>
            <person name="Lee S.D."/>
        </authorList>
    </citation>
    <scope>NUCLEOTIDE SEQUENCE [LARGE SCALE GENOMIC DNA]</scope>
    <source>
        <strain evidence="4">KCTC 39840</strain>
    </source>
</reference>
<gene>
    <name evidence="3" type="ORF">R7226_14375</name>
</gene>
<reference evidence="3 4" key="2">
    <citation type="submission" date="2023-10" db="EMBL/GenBank/DDBJ databases">
        <authorList>
            <person name="Han X.F."/>
        </authorList>
    </citation>
    <scope>NUCLEOTIDE SEQUENCE [LARGE SCALE GENOMIC DNA]</scope>
    <source>
        <strain evidence="3 4">KCTC 39840</strain>
    </source>
</reference>
<dbReference type="SUPFAM" id="SSF53474">
    <property type="entry name" value="alpha/beta-Hydrolases"/>
    <property type="match status" value="1"/>
</dbReference>
<keyword evidence="4" id="KW-1185">Reference proteome</keyword>
<dbReference type="RefSeq" id="WP_318597869.1">
    <property type="nucleotide sequence ID" value="NZ_JAWSTH010000035.1"/>
</dbReference>
<dbReference type="InterPro" id="IPR029058">
    <property type="entry name" value="AB_hydrolase_fold"/>
</dbReference>
<dbReference type="InterPro" id="IPR005674">
    <property type="entry name" value="CocE/Ser_esterase"/>
</dbReference>
<evidence type="ECO:0000313" key="3">
    <source>
        <dbReference type="EMBL" id="MDW5595532.1"/>
    </source>
</evidence>
<dbReference type="EMBL" id="JAWSTH010000035">
    <property type="protein sequence ID" value="MDW5595532.1"/>
    <property type="molecule type" value="Genomic_DNA"/>
</dbReference>
<proteinExistence type="predicted"/>